<evidence type="ECO:0000313" key="2">
    <source>
        <dbReference type="EMBL" id="MPN50248.1"/>
    </source>
</evidence>
<accession>A0A645IG13</accession>
<name>A0A645IG13_9ZZZZ</name>
<dbReference type="Gene3D" id="3.30.830.10">
    <property type="entry name" value="Metalloenzyme, LuxS/M16 peptidase-like"/>
    <property type="match status" value="1"/>
</dbReference>
<feature type="region of interest" description="Disordered" evidence="1">
    <location>
        <begin position="113"/>
        <end position="154"/>
    </location>
</feature>
<evidence type="ECO:0000256" key="1">
    <source>
        <dbReference type="SAM" id="MobiDB-lite"/>
    </source>
</evidence>
<evidence type="ECO:0008006" key="3">
    <source>
        <dbReference type="Google" id="ProtNLM"/>
    </source>
</evidence>
<sequence length="154" mass="16899">MLDSIQVAHQTLINFVSQPINPKQLEETKAGMLRAFPNNYSSNASINAQLGSLGFYNQPADYLSNYPKLLEKITLQDVQNALQKHLHPECLTIIVVNDKLDKAALETTLKQDLSPQVHSNTPSVEPIPKTIIAQPAKEVTDEPVSSPDDALASI</sequence>
<dbReference type="GO" id="GO:0046872">
    <property type="term" value="F:metal ion binding"/>
    <property type="evidence" value="ECO:0007669"/>
    <property type="project" value="InterPro"/>
</dbReference>
<protein>
    <recommendedName>
        <fullName evidence="3">Peptidase M16 C-terminal domain-containing protein</fullName>
    </recommendedName>
</protein>
<reference evidence="2" key="1">
    <citation type="submission" date="2019-08" db="EMBL/GenBank/DDBJ databases">
        <authorList>
            <person name="Kucharzyk K."/>
            <person name="Murdoch R.W."/>
            <person name="Higgins S."/>
            <person name="Loffler F."/>
        </authorList>
    </citation>
    <scope>NUCLEOTIDE SEQUENCE</scope>
</reference>
<dbReference type="AlphaFoldDB" id="A0A645IG13"/>
<organism evidence="2">
    <name type="scientific">bioreactor metagenome</name>
    <dbReference type="NCBI Taxonomy" id="1076179"/>
    <lineage>
        <taxon>unclassified sequences</taxon>
        <taxon>metagenomes</taxon>
        <taxon>ecological metagenomes</taxon>
    </lineage>
</organism>
<gene>
    <name evidence="2" type="ORF">SDC9_197874</name>
</gene>
<feature type="compositionally biased region" description="Polar residues" evidence="1">
    <location>
        <begin position="113"/>
        <end position="123"/>
    </location>
</feature>
<proteinExistence type="predicted"/>
<dbReference type="SUPFAM" id="SSF63411">
    <property type="entry name" value="LuxS/MPP-like metallohydrolase"/>
    <property type="match status" value="1"/>
</dbReference>
<dbReference type="EMBL" id="VSSQ01114252">
    <property type="protein sequence ID" value="MPN50248.1"/>
    <property type="molecule type" value="Genomic_DNA"/>
</dbReference>
<dbReference type="InterPro" id="IPR011249">
    <property type="entry name" value="Metalloenz_LuxS/M16"/>
</dbReference>
<comment type="caution">
    <text evidence="2">The sequence shown here is derived from an EMBL/GenBank/DDBJ whole genome shotgun (WGS) entry which is preliminary data.</text>
</comment>